<evidence type="ECO:0000313" key="1">
    <source>
        <dbReference type="EMBL" id="EGO61951.1"/>
    </source>
</evidence>
<organism evidence="1 2">
    <name type="scientific">Acetonema longum DSM 6540</name>
    <dbReference type="NCBI Taxonomy" id="1009370"/>
    <lineage>
        <taxon>Bacteria</taxon>
        <taxon>Bacillati</taxon>
        <taxon>Bacillota</taxon>
        <taxon>Negativicutes</taxon>
        <taxon>Acetonemataceae</taxon>
        <taxon>Acetonema</taxon>
    </lineage>
</organism>
<dbReference type="AlphaFoldDB" id="F7NPW0"/>
<proteinExistence type="predicted"/>
<protein>
    <submittedName>
        <fullName evidence="1">Uncharacterized protein</fullName>
    </submittedName>
</protein>
<gene>
    <name evidence="1" type="ORF">ALO_20787</name>
</gene>
<comment type="caution">
    <text evidence="1">The sequence shown here is derived from an EMBL/GenBank/DDBJ whole genome shotgun (WGS) entry which is preliminary data.</text>
</comment>
<sequence length="83" mass="9230">MASNLGSFKKVQMLGKSNACVVILKNLGDFSAYEKTAAITLFPKSHILIARRGRARDCTFGRCVERPQENEVTQIGLFQRSPN</sequence>
<dbReference type="Proteomes" id="UP000003240">
    <property type="component" value="Unassembled WGS sequence"/>
</dbReference>
<name>F7NPW0_9FIRM</name>
<dbReference type="EMBL" id="AFGF01000269">
    <property type="protein sequence ID" value="EGO61951.1"/>
    <property type="molecule type" value="Genomic_DNA"/>
</dbReference>
<keyword evidence="2" id="KW-1185">Reference proteome</keyword>
<evidence type="ECO:0000313" key="2">
    <source>
        <dbReference type="Proteomes" id="UP000003240"/>
    </source>
</evidence>
<accession>F7NPW0</accession>
<dbReference type="STRING" id="1009370.ALO_20787"/>
<reference evidence="1 2" key="1">
    <citation type="journal article" date="2011" name="EMBO J.">
        <title>Structural diversity of bacterial flagellar motors.</title>
        <authorList>
            <person name="Chen S."/>
            <person name="Beeby M."/>
            <person name="Murphy G.E."/>
            <person name="Leadbetter J.R."/>
            <person name="Hendrixson D.R."/>
            <person name="Briegel A."/>
            <person name="Li Z."/>
            <person name="Shi J."/>
            <person name="Tocheva E.I."/>
            <person name="Muller A."/>
            <person name="Dobro M.J."/>
            <person name="Jensen G.J."/>
        </authorList>
    </citation>
    <scope>NUCLEOTIDE SEQUENCE [LARGE SCALE GENOMIC DNA]</scope>
    <source>
        <strain evidence="1 2">DSM 6540</strain>
    </source>
</reference>